<evidence type="ECO:0000313" key="3">
    <source>
        <dbReference type="Proteomes" id="UP000299102"/>
    </source>
</evidence>
<organism evidence="2 3">
    <name type="scientific">Eumeta variegata</name>
    <name type="common">Bagworm moth</name>
    <name type="synonym">Eumeta japonica</name>
    <dbReference type="NCBI Taxonomy" id="151549"/>
    <lineage>
        <taxon>Eukaryota</taxon>
        <taxon>Metazoa</taxon>
        <taxon>Ecdysozoa</taxon>
        <taxon>Arthropoda</taxon>
        <taxon>Hexapoda</taxon>
        <taxon>Insecta</taxon>
        <taxon>Pterygota</taxon>
        <taxon>Neoptera</taxon>
        <taxon>Endopterygota</taxon>
        <taxon>Lepidoptera</taxon>
        <taxon>Glossata</taxon>
        <taxon>Ditrysia</taxon>
        <taxon>Tineoidea</taxon>
        <taxon>Psychidae</taxon>
        <taxon>Oiketicinae</taxon>
        <taxon>Eumeta</taxon>
    </lineage>
</organism>
<feature type="compositionally biased region" description="Basic residues" evidence="1">
    <location>
        <begin position="1"/>
        <end position="14"/>
    </location>
</feature>
<dbReference type="AlphaFoldDB" id="A0A4C1TCK3"/>
<evidence type="ECO:0000313" key="2">
    <source>
        <dbReference type="EMBL" id="GBP11178.1"/>
    </source>
</evidence>
<dbReference type="EMBL" id="BGZK01000045">
    <property type="protein sequence ID" value="GBP11178.1"/>
    <property type="molecule type" value="Genomic_DNA"/>
</dbReference>
<gene>
    <name evidence="2" type="ORF">EVAR_6005_1</name>
</gene>
<name>A0A4C1TCK3_EUMVA</name>
<evidence type="ECO:0000256" key="1">
    <source>
        <dbReference type="SAM" id="MobiDB-lite"/>
    </source>
</evidence>
<keyword evidence="3" id="KW-1185">Reference proteome</keyword>
<comment type="caution">
    <text evidence="2">The sequence shown here is derived from an EMBL/GenBank/DDBJ whole genome shotgun (WGS) entry which is preliminary data.</text>
</comment>
<feature type="region of interest" description="Disordered" evidence="1">
    <location>
        <begin position="99"/>
        <end position="119"/>
    </location>
</feature>
<accession>A0A4C1TCK3</accession>
<dbReference type="Proteomes" id="UP000299102">
    <property type="component" value="Unassembled WGS sequence"/>
</dbReference>
<proteinExistence type="predicted"/>
<sequence length="119" mass="12868">MKGTPKKASVRRRSGALDCHPDEMGKEIRNIEMIRTRNPDGAVHRRGQSAPRACLYSNFYPWQKGFASSGALFSPHQIKAQTAPLGDFVKPLVADATDRSVTMAGSPRSSPGQNEGLGS</sequence>
<reference evidence="2 3" key="1">
    <citation type="journal article" date="2019" name="Commun. Biol.">
        <title>The bagworm genome reveals a unique fibroin gene that provides high tensile strength.</title>
        <authorList>
            <person name="Kono N."/>
            <person name="Nakamura H."/>
            <person name="Ohtoshi R."/>
            <person name="Tomita M."/>
            <person name="Numata K."/>
            <person name="Arakawa K."/>
        </authorList>
    </citation>
    <scope>NUCLEOTIDE SEQUENCE [LARGE SCALE GENOMIC DNA]</scope>
</reference>
<protein>
    <submittedName>
        <fullName evidence="2">Uncharacterized protein</fullName>
    </submittedName>
</protein>
<feature type="region of interest" description="Disordered" evidence="1">
    <location>
        <begin position="1"/>
        <end position="23"/>
    </location>
</feature>